<dbReference type="Proteomes" id="UP000821866">
    <property type="component" value="Chromosome 3"/>
</dbReference>
<accession>A0A9J6E5M3</accession>
<dbReference type="InterPro" id="IPR013098">
    <property type="entry name" value="Ig_I-set"/>
</dbReference>
<dbReference type="SUPFAM" id="SSF48726">
    <property type="entry name" value="Immunoglobulin"/>
    <property type="match status" value="1"/>
</dbReference>
<protein>
    <recommendedName>
        <fullName evidence="1">Ig-like domain-containing protein</fullName>
    </recommendedName>
</protein>
<feature type="domain" description="Ig-like" evidence="1">
    <location>
        <begin position="48"/>
        <end position="104"/>
    </location>
</feature>
<dbReference type="InterPro" id="IPR007110">
    <property type="entry name" value="Ig-like_dom"/>
</dbReference>
<gene>
    <name evidence="2" type="ORF">HPB51_004780</name>
</gene>
<dbReference type="InterPro" id="IPR013783">
    <property type="entry name" value="Ig-like_fold"/>
</dbReference>
<proteinExistence type="predicted"/>
<reference evidence="2" key="1">
    <citation type="journal article" date="2020" name="Cell">
        <title>Large-Scale Comparative Analyses of Tick Genomes Elucidate Their Genetic Diversity and Vector Capacities.</title>
        <authorList>
            <consortium name="Tick Genome and Microbiome Consortium (TIGMIC)"/>
            <person name="Jia N."/>
            <person name="Wang J."/>
            <person name="Shi W."/>
            <person name="Du L."/>
            <person name="Sun Y."/>
            <person name="Zhan W."/>
            <person name="Jiang J.F."/>
            <person name="Wang Q."/>
            <person name="Zhang B."/>
            <person name="Ji P."/>
            <person name="Bell-Sakyi L."/>
            <person name="Cui X.M."/>
            <person name="Yuan T.T."/>
            <person name="Jiang B.G."/>
            <person name="Yang W.F."/>
            <person name="Lam T.T."/>
            <person name="Chang Q.C."/>
            <person name="Ding S.J."/>
            <person name="Wang X.J."/>
            <person name="Zhu J.G."/>
            <person name="Ruan X.D."/>
            <person name="Zhao L."/>
            <person name="Wei J.T."/>
            <person name="Ye R.Z."/>
            <person name="Que T.C."/>
            <person name="Du C.H."/>
            <person name="Zhou Y.H."/>
            <person name="Cheng J.X."/>
            <person name="Dai P.F."/>
            <person name="Guo W.B."/>
            <person name="Han X.H."/>
            <person name="Huang E.J."/>
            <person name="Li L.F."/>
            <person name="Wei W."/>
            <person name="Gao Y.C."/>
            <person name="Liu J.Z."/>
            <person name="Shao H.Z."/>
            <person name="Wang X."/>
            <person name="Wang C.C."/>
            <person name="Yang T.C."/>
            <person name="Huo Q.B."/>
            <person name="Li W."/>
            <person name="Chen H.Y."/>
            <person name="Chen S.E."/>
            <person name="Zhou L.G."/>
            <person name="Ni X.B."/>
            <person name="Tian J.H."/>
            <person name="Sheng Y."/>
            <person name="Liu T."/>
            <person name="Pan Y.S."/>
            <person name="Xia L.Y."/>
            <person name="Li J."/>
            <person name="Zhao F."/>
            <person name="Cao W.C."/>
        </authorList>
    </citation>
    <scope>NUCLEOTIDE SEQUENCE</scope>
    <source>
        <strain evidence="2">Rmic-2018</strain>
    </source>
</reference>
<comment type="caution">
    <text evidence="2">The sequence shown here is derived from an EMBL/GenBank/DDBJ whole genome shotgun (WGS) entry which is preliminary data.</text>
</comment>
<dbReference type="AlphaFoldDB" id="A0A9J6E5M3"/>
<dbReference type="InterPro" id="IPR036179">
    <property type="entry name" value="Ig-like_dom_sf"/>
</dbReference>
<evidence type="ECO:0000313" key="2">
    <source>
        <dbReference type="EMBL" id="KAH8029775.1"/>
    </source>
</evidence>
<reference evidence="2" key="2">
    <citation type="submission" date="2021-09" db="EMBL/GenBank/DDBJ databases">
        <authorList>
            <person name="Jia N."/>
            <person name="Wang J."/>
            <person name="Shi W."/>
            <person name="Du L."/>
            <person name="Sun Y."/>
            <person name="Zhan W."/>
            <person name="Jiang J."/>
            <person name="Wang Q."/>
            <person name="Zhang B."/>
            <person name="Ji P."/>
            <person name="Sakyi L.B."/>
            <person name="Cui X."/>
            <person name="Yuan T."/>
            <person name="Jiang B."/>
            <person name="Yang W."/>
            <person name="Lam T.T.-Y."/>
            <person name="Chang Q."/>
            <person name="Ding S."/>
            <person name="Wang X."/>
            <person name="Zhu J."/>
            <person name="Ruan X."/>
            <person name="Zhao L."/>
            <person name="Wei J."/>
            <person name="Que T."/>
            <person name="Du C."/>
            <person name="Cheng J."/>
            <person name="Dai P."/>
            <person name="Han X."/>
            <person name="Huang E."/>
            <person name="Gao Y."/>
            <person name="Liu J."/>
            <person name="Shao H."/>
            <person name="Ye R."/>
            <person name="Li L."/>
            <person name="Wei W."/>
            <person name="Wang X."/>
            <person name="Wang C."/>
            <person name="Huo Q."/>
            <person name="Li W."/>
            <person name="Guo W."/>
            <person name="Chen H."/>
            <person name="Chen S."/>
            <person name="Zhou L."/>
            <person name="Zhou L."/>
            <person name="Ni X."/>
            <person name="Tian J."/>
            <person name="Zhou Y."/>
            <person name="Sheng Y."/>
            <person name="Liu T."/>
            <person name="Pan Y."/>
            <person name="Xia L."/>
            <person name="Li J."/>
            <person name="Zhao F."/>
            <person name="Cao W."/>
        </authorList>
    </citation>
    <scope>NUCLEOTIDE SEQUENCE</scope>
    <source>
        <strain evidence="2">Rmic-2018</strain>
        <tissue evidence="2">Larvae</tissue>
    </source>
</reference>
<evidence type="ECO:0000259" key="1">
    <source>
        <dbReference type="PROSITE" id="PS50835"/>
    </source>
</evidence>
<sequence>MASVTQWFQSREFVRTVHAPKPQTSGFQPNLALGDDAIASWHGEGLRVAWTKENEDDLSAHDRVSFHRASKNSITLGIRDVRRGDVGNYGCVVSYGESSSASVTVPLAISGEHDFFRLSVYA</sequence>
<evidence type="ECO:0000313" key="3">
    <source>
        <dbReference type="Proteomes" id="UP000821866"/>
    </source>
</evidence>
<name>A0A9J6E5M3_RHIMP</name>
<dbReference type="Gene3D" id="2.60.40.10">
    <property type="entry name" value="Immunoglobulins"/>
    <property type="match status" value="1"/>
</dbReference>
<organism evidence="2 3">
    <name type="scientific">Rhipicephalus microplus</name>
    <name type="common">Cattle tick</name>
    <name type="synonym">Boophilus microplus</name>
    <dbReference type="NCBI Taxonomy" id="6941"/>
    <lineage>
        <taxon>Eukaryota</taxon>
        <taxon>Metazoa</taxon>
        <taxon>Ecdysozoa</taxon>
        <taxon>Arthropoda</taxon>
        <taxon>Chelicerata</taxon>
        <taxon>Arachnida</taxon>
        <taxon>Acari</taxon>
        <taxon>Parasitiformes</taxon>
        <taxon>Ixodida</taxon>
        <taxon>Ixodoidea</taxon>
        <taxon>Ixodidae</taxon>
        <taxon>Rhipicephalinae</taxon>
        <taxon>Rhipicephalus</taxon>
        <taxon>Boophilus</taxon>
    </lineage>
</organism>
<keyword evidence="3" id="KW-1185">Reference proteome</keyword>
<dbReference type="EMBL" id="JABSTU010000005">
    <property type="protein sequence ID" value="KAH8029775.1"/>
    <property type="molecule type" value="Genomic_DNA"/>
</dbReference>
<dbReference type="Pfam" id="PF07679">
    <property type="entry name" value="I-set"/>
    <property type="match status" value="1"/>
</dbReference>
<dbReference type="PROSITE" id="PS50835">
    <property type="entry name" value="IG_LIKE"/>
    <property type="match status" value="1"/>
</dbReference>